<feature type="transmembrane region" description="Helical" evidence="1">
    <location>
        <begin position="308"/>
        <end position="327"/>
    </location>
</feature>
<feature type="transmembrane region" description="Helical" evidence="1">
    <location>
        <begin position="113"/>
        <end position="134"/>
    </location>
</feature>
<feature type="transmembrane region" description="Helical" evidence="1">
    <location>
        <begin position="165"/>
        <end position="195"/>
    </location>
</feature>
<feature type="transmembrane region" description="Helical" evidence="1">
    <location>
        <begin position="281"/>
        <end position="302"/>
    </location>
</feature>
<feature type="transmembrane region" description="Helical" evidence="1">
    <location>
        <begin position="248"/>
        <end position="269"/>
    </location>
</feature>
<accession>A0AAU8LB44</accession>
<dbReference type="RefSeq" id="WP_024694088.1">
    <property type="nucleotide sequence ID" value="NZ_CP159361.1"/>
</dbReference>
<feature type="transmembrane region" description="Helical" evidence="1">
    <location>
        <begin position="12"/>
        <end position="31"/>
    </location>
</feature>
<geneLocation type="plasmid" evidence="2">
    <name>pCC1417</name>
</geneLocation>
<feature type="transmembrane region" description="Helical" evidence="1">
    <location>
        <begin position="207"/>
        <end position="228"/>
    </location>
</feature>
<sequence>MKTGVSADRSRSLLPGIALLLLCGLIAGIAFPMTVTLSGMQDGDGMLTALISTQNLTWYFWGQDRLLNVLPALTHPFTNVETNLRLQVMMRAMLAYLAPLGVLVFLTRELRLLVIAVAIANVVVVTCLAPYALFNFYVQHNTAGTSLVMLAATYALTYSRLPKPVMGVLVVLTLCVAYAANFALLTYALPMIVLIGLLKREERKRHALFLAANFVAILVARLHSSYFGEPSTSYGMQISWDALVAAGHSIHTFMHLFTLATFAVVAGLCYPYAREKRPWEIAAAVSIGLGLVVLLANTYWVQKNGYDIRYFITAQILITSVIGYLIAQALLSLNLRYGLVVALCVAALANCVAMGLGGYNGYYKELVSPTWRAQSAAVADVAVAQNVRVIAGGFWDVWAAVYQTKREQRSRPKSERMDVYGATFRGEVLREQFLASVLGKGEQNALCFYTDVNQCLLEINARFHLPPDYTLTLKKSEAVQILSLPMLKLVFEVN</sequence>
<proteinExistence type="predicted"/>
<organism evidence="2">
    <name type="scientific">Pseudomonas syringae CC1417</name>
    <dbReference type="NCBI Taxonomy" id="1357272"/>
    <lineage>
        <taxon>Bacteria</taxon>
        <taxon>Pseudomonadati</taxon>
        <taxon>Pseudomonadota</taxon>
        <taxon>Gammaproteobacteria</taxon>
        <taxon>Pseudomonadales</taxon>
        <taxon>Pseudomonadaceae</taxon>
        <taxon>Pseudomonas</taxon>
        <taxon>Pseudomonas syringae</taxon>
    </lineage>
</organism>
<evidence type="ECO:0000256" key="1">
    <source>
        <dbReference type="SAM" id="Phobius"/>
    </source>
</evidence>
<reference evidence="2" key="2">
    <citation type="submission" date="2024-07" db="EMBL/GenBank/DDBJ databases">
        <title>A complete genome sequence for Pseudomonas syringae CC1417.</title>
        <authorList>
            <person name="Baltrus D.A."/>
        </authorList>
    </citation>
    <scope>NUCLEOTIDE SEQUENCE</scope>
    <source>
        <strain evidence="2">CC1417</strain>
        <plasmid evidence="2">pCC1417</plasmid>
    </source>
</reference>
<keyword evidence="1" id="KW-1133">Transmembrane helix</keyword>
<evidence type="ECO:0000313" key="2">
    <source>
        <dbReference type="EMBL" id="XCN65347.1"/>
    </source>
</evidence>
<protein>
    <recommendedName>
        <fullName evidence="3">Glycosyltransferase RgtA/B/C/D-like domain-containing protein</fullName>
    </recommendedName>
</protein>
<reference evidence="2" key="1">
    <citation type="journal article" date="2014" name="Genome Announc.">
        <title>Draft Genome Sequences of a Phylogenetically Diverse Suite of Pseudomonas syringae Strains from Multiple Source Populations.</title>
        <authorList>
            <person name="Baltrus D.A."/>
            <person name="Yourstone S."/>
            <person name="Lind A."/>
            <person name="Guilbaud C."/>
            <person name="Sands D.C."/>
            <person name="Jones C.D."/>
            <person name="Morris C.E."/>
            <person name="Dangl J.L."/>
        </authorList>
    </citation>
    <scope>NUCLEOTIDE SEQUENCE</scope>
    <source>
        <strain evidence="2">CC1417</strain>
    </source>
</reference>
<keyword evidence="2" id="KW-0614">Plasmid</keyword>
<gene>
    <name evidence="2" type="ORF">N011_00205</name>
</gene>
<feature type="transmembrane region" description="Helical" evidence="1">
    <location>
        <begin position="88"/>
        <end position="106"/>
    </location>
</feature>
<name>A0AAU8LB44_PSESX</name>
<keyword evidence="1" id="KW-0472">Membrane</keyword>
<keyword evidence="1" id="KW-0812">Transmembrane</keyword>
<dbReference type="AlphaFoldDB" id="A0AAU8LB44"/>
<dbReference type="EMBL" id="CP159361">
    <property type="protein sequence ID" value="XCN65347.1"/>
    <property type="molecule type" value="Genomic_DNA"/>
</dbReference>
<feature type="transmembrane region" description="Helical" evidence="1">
    <location>
        <begin position="339"/>
        <end position="359"/>
    </location>
</feature>
<evidence type="ECO:0008006" key="3">
    <source>
        <dbReference type="Google" id="ProtNLM"/>
    </source>
</evidence>